<name>A0A1J3K065_NOCCA</name>
<dbReference type="GO" id="GO:0008234">
    <property type="term" value="F:cysteine-type peptidase activity"/>
    <property type="evidence" value="ECO:0007669"/>
    <property type="project" value="InterPro"/>
</dbReference>
<sequence>MDAHYHMSFKVDADDLIDNCYAIATTRNYEMKMKKANRLPIAATLSIQEIMNLVPREHLYMEDGYGSLRSLPSLVNVWKTHGTVLAQHCPFTQDVHPHTQITLGQDRYIPAFVGVQSFETYEESGYGDSFEDDLEFEMSTGPVAVALPVYPSYDRLIDGTFVYNPTEQEFEDCYYDEIQNHIMLATCSGRVNNLPVLRCQDSSGTAWGDEGYVTIARHLVSHFFSIHLD</sequence>
<protein>
    <recommendedName>
        <fullName evidence="1">Peptidase C1A papain C-terminal domain-containing protein</fullName>
    </recommendedName>
</protein>
<accession>A0A1J3K065</accession>
<proteinExistence type="predicted"/>
<dbReference type="AlphaFoldDB" id="A0A1J3K065"/>
<organism evidence="2">
    <name type="scientific">Noccaea caerulescens</name>
    <name type="common">Alpine penny-cress</name>
    <name type="synonym">Thlaspi caerulescens</name>
    <dbReference type="NCBI Taxonomy" id="107243"/>
    <lineage>
        <taxon>Eukaryota</taxon>
        <taxon>Viridiplantae</taxon>
        <taxon>Streptophyta</taxon>
        <taxon>Embryophyta</taxon>
        <taxon>Tracheophyta</taxon>
        <taxon>Spermatophyta</taxon>
        <taxon>Magnoliopsida</taxon>
        <taxon>eudicotyledons</taxon>
        <taxon>Gunneridae</taxon>
        <taxon>Pentapetalae</taxon>
        <taxon>rosids</taxon>
        <taxon>malvids</taxon>
        <taxon>Brassicales</taxon>
        <taxon>Brassicaceae</taxon>
        <taxon>Coluteocarpeae</taxon>
        <taxon>Noccaea</taxon>
    </lineage>
</organism>
<dbReference type="GO" id="GO:0006508">
    <property type="term" value="P:proteolysis"/>
    <property type="evidence" value="ECO:0007669"/>
    <property type="project" value="InterPro"/>
</dbReference>
<dbReference type="SUPFAM" id="SSF54001">
    <property type="entry name" value="Cysteine proteinases"/>
    <property type="match status" value="1"/>
</dbReference>
<gene>
    <name evidence="2" type="ORF">MP_TR22323_c2_g1_i1_g.64933</name>
</gene>
<evidence type="ECO:0000259" key="1">
    <source>
        <dbReference type="Pfam" id="PF00112"/>
    </source>
</evidence>
<evidence type="ECO:0000313" key="2">
    <source>
        <dbReference type="EMBL" id="JAU98010.1"/>
    </source>
</evidence>
<reference evidence="2" key="1">
    <citation type="submission" date="2016-07" db="EMBL/GenBank/DDBJ databases">
        <title>De novo transcriptome assembly of four accessions of the metal hyperaccumulator plant Noccaea caerulescens.</title>
        <authorList>
            <person name="Blande D."/>
            <person name="Halimaa P."/>
            <person name="Tervahauta A.I."/>
            <person name="Aarts M.G."/>
            <person name="Karenlampi S.O."/>
        </authorList>
    </citation>
    <scope>NUCLEOTIDE SEQUENCE</scope>
</reference>
<dbReference type="EMBL" id="GEVM01007928">
    <property type="protein sequence ID" value="JAU98010.1"/>
    <property type="molecule type" value="Transcribed_RNA"/>
</dbReference>
<dbReference type="Gene3D" id="3.90.70.10">
    <property type="entry name" value="Cysteine proteinases"/>
    <property type="match status" value="1"/>
</dbReference>
<feature type="domain" description="Peptidase C1A papain C-terminal" evidence="1">
    <location>
        <begin position="19"/>
        <end position="218"/>
    </location>
</feature>
<dbReference type="InterPro" id="IPR000668">
    <property type="entry name" value="Peptidase_C1A_C"/>
</dbReference>
<dbReference type="InterPro" id="IPR038765">
    <property type="entry name" value="Papain-like_cys_pep_sf"/>
</dbReference>
<dbReference type="Pfam" id="PF00112">
    <property type="entry name" value="Peptidase_C1"/>
    <property type="match status" value="1"/>
</dbReference>